<feature type="transmembrane region" description="Helical" evidence="10">
    <location>
        <begin position="130"/>
        <end position="148"/>
    </location>
</feature>
<dbReference type="GO" id="GO:0015297">
    <property type="term" value="F:antiporter activity"/>
    <property type="evidence" value="ECO:0007669"/>
    <property type="project" value="UniProtKB-KW"/>
</dbReference>
<dbReference type="InterPro" id="IPR050616">
    <property type="entry name" value="CPA3_Na-H_Antiporter_A"/>
</dbReference>
<name>A0A432VVZ3_9GAMM</name>
<feature type="transmembrane region" description="Helical" evidence="10">
    <location>
        <begin position="661"/>
        <end position="679"/>
    </location>
</feature>
<evidence type="ECO:0000313" key="16">
    <source>
        <dbReference type="EMBL" id="RUO20664.1"/>
    </source>
</evidence>
<feature type="transmembrane region" description="Helical" evidence="10">
    <location>
        <begin position="798"/>
        <end position="818"/>
    </location>
</feature>
<dbReference type="OrthoDB" id="9811798at2"/>
<dbReference type="PANTHER" id="PTHR43373:SF1">
    <property type="entry name" value="NA(+)_H(+) ANTIPORTER SUBUNIT A"/>
    <property type="match status" value="1"/>
</dbReference>
<dbReference type="Pfam" id="PF13244">
    <property type="entry name" value="MbhD"/>
    <property type="match status" value="1"/>
</dbReference>
<evidence type="ECO:0000256" key="9">
    <source>
        <dbReference type="RuleBase" id="RU000320"/>
    </source>
</evidence>
<feature type="transmembrane region" description="Helical" evidence="10">
    <location>
        <begin position="107"/>
        <end position="124"/>
    </location>
</feature>
<keyword evidence="4" id="KW-1003">Cell membrane</keyword>
<dbReference type="RefSeq" id="WP_126791792.1">
    <property type="nucleotide sequence ID" value="NZ_PIPI01000002.1"/>
</dbReference>
<dbReference type="InterPro" id="IPR046806">
    <property type="entry name" value="MrpA_C/MbhE"/>
</dbReference>
<evidence type="ECO:0000256" key="5">
    <source>
        <dbReference type="ARBA" id="ARBA00022692"/>
    </source>
</evidence>
<feature type="transmembrane region" description="Helical" evidence="10">
    <location>
        <begin position="699"/>
        <end position="717"/>
    </location>
</feature>
<evidence type="ECO:0000259" key="15">
    <source>
        <dbReference type="Pfam" id="PF20501"/>
    </source>
</evidence>
<feature type="transmembrane region" description="Helical" evidence="10">
    <location>
        <begin position="901"/>
        <end position="925"/>
    </location>
</feature>
<feature type="transmembrane region" description="Helical" evidence="10">
    <location>
        <begin position="450"/>
        <end position="469"/>
    </location>
</feature>
<feature type="domain" description="NADH:quinone oxidoreductase/Mrp antiporter transmembrane" evidence="11">
    <location>
        <begin position="124"/>
        <end position="399"/>
    </location>
</feature>
<evidence type="ECO:0000256" key="3">
    <source>
        <dbReference type="ARBA" id="ARBA00022449"/>
    </source>
</evidence>
<dbReference type="GO" id="GO:0006811">
    <property type="term" value="P:monoatomic ion transport"/>
    <property type="evidence" value="ECO:0007669"/>
    <property type="project" value="UniProtKB-KW"/>
</dbReference>
<evidence type="ECO:0000256" key="7">
    <source>
        <dbReference type="ARBA" id="ARBA00023065"/>
    </source>
</evidence>
<evidence type="ECO:0000259" key="11">
    <source>
        <dbReference type="Pfam" id="PF00361"/>
    </source>
</evidence>
<dbReference type="NCBIfam" id="NF009288">
    <property type="entry name" value="PRK12648.1"/>
    <property type="match status" value="1"/>
</dbReference>
<dbReference type="PRINTS" id="PR01434">
    <property type="entry name" value="NADHDHGNASE5"/>
</dbReference>
<feature type="transmembrane region" description="Helical" evidence="10">
    <location>
        <begin position="76"/>
        <end position="95"/>
    </location>
</feature>
<feature type="transmembrane region" description="Helical" evidence="10">
    <location>
        <begin position="322"/>
        <end position="344"/>
    </location>
</feature>
<comment type="caution">
    <text evidence="16">The sequence shown here is derived from an EMBL/GenBank/DDBJ whole genome shotgun (WGS) entry which is preliminary data.</text>
</comment>
<feature type="transmembrane region" description="Helical" evidence="10">
    <location>
        <begin position="240"/>
        <end position="262"/>
    </location>
</feature>
<reference evidence="16 17" key="1">
    <citation type="journal article" date="2011" name="Front. Microbiol.">
        <title>Genomic signatures of strain selection and enhancement in Bacillus atrophaeus var. globigii, a historical biowarfare simulant.</title>
        <authorList>
            <person name="Gibbons H.S."/>
            <person name="Broomall S.M."/>
            <person name="McNew L.A."/>
            <person name="Daligault H."/>
            <person name="Chapman C."/>
            <person name="Bruce D."/>
            <person name="Karavis M."/>
            <person name="Krepps M."/>
            <person name="McGregor P.A."/>
            <person name="Hong C."/>
            <person name="Park K.H."/>
            <person name="Akmal A."/>
            <person name="Feldman A."/>
            <person name="Lin J.S."/>
            <person name="Chang W.E."/>
            <person name="Higgs B.W."/>
            <person name="Demirev P."/>
            <person name="Lindquist J."/>
            <person name="Liem A."/>
            <person name="Fochler E."/>
            <person name="Read T.D."/>
            <person name="Tapia R."/>
            <person name="Johnson S."/>
            <person name="Bishop-Lilly K.A."/>
            <person name="Detter C."/>
            <person name="Han C."/>
            <person name="Sozhamannan S."/>
            <person name="Rosenzweig C.N."/>
            <person name="Skowronski E.W."/>
        </authorList>
    </citation>
    <scope>NUCLEOTIDE SEQUENCE [LARGE SCALE GENOMIC DNA]</scope>
    <source>
        <strain evidence="16 17">AK5</strain>
    </source>
</reference>
<keyword evidence="3" id="KW-0050">Antiport</keyword>
<dbReference type="AlphaFoldDB" id="A0A432VVZ3"/>
<feature type="domain" description="Na+/H+ antiporter MnhB subunit-related protein" evidence="13">
    <location>
        <begin position="800"/>
        <end position="922"/>
    </location>
</feature>
<evidence type="ECO:0000256" key="1">
    <source>
        <dbReference type="ARBA" id="ARBA00004651"/>
    </source>
</evidence>
<evidence type="ECO:0000256" key="6">
    <source>
        <dbReference type="ARBA" id="ARBA00022989"/>
    </source>
</evidence>
<feature type="domain" description="NADH-Ubiquinone oxidoreductase (complex I) chain 5 N-terminal" evidence="12">
    <location>
        <begin position="63"/>
        <end position="108"/>
    </location>
</feature>
<feature type="transmembrane region" description="Helical" evidence="10">
    <location>
        <begin position="578"/>
        <end position="597"/>
    </location>
</feature>
<keyword evidence="8 10" id="KW-0472">Membrane</keyword>
<feature type="domain" description="MrpA C-terminal/MbhD" evidence="14">
    <location>
        <begin position="619"/>
        <end position="684"/>
    </location>
</feature>
<dbReference type="GO" id="GO:0005886">
    <property type="term" value="C:plasma membrane"/>
    <property type="evidence" value="ECO:0007669"/>
    <property type="project" value="UniProtKB-SubCell"/>
</dbReference>
<feature type="transmembrane region" description="Helical" evidence="10">
    <location>
        <begin position="403"/>
        <end position="429"/>
    </location>
</feature>
<proteinExistence type="predicted"/>
<organism evidence="16 17">
    <name type="scientific">Aliidiomarina haloalkalitolerans</name>
    <dbReference type="NCBI Taxonomy" id="859059"/>
    <lineage>
        <taxon>Bacteria</taxon>
        <taxon>Pseudomonadati</taxon>
        <taxon>Pseudomonadota</taxon>
        <taxon>Gammaproteobacteria</taxon>
        <taxon>Alteromonadales</taxon>
        <taxon>Idiomarinaceae</taxon>
        <taxon>Aliidiomarina</taxon>
    </lineage>
</organism>
<comment type="subcellular location">
    <subcellularLocation>
        <location evidence="1">Cell membrane</location>
        <topology evidence="1">Multi-pass membrane protein</topology>
    </subcellularLocation>
    <subcellularLocation>
        <location evidence="9">Membrane</location>
        <topology evidence="9">Multi-pass membrane protein</topology>
    </subcellularLocation>
</comment>
<evidence type="ECO:0000313" key="17">
    <source>
        <dbReference type="Proteomes" id="UP000288212"/>
    </source>
</evidence>
<dbReference type="InterPro" id="IPR025383">
    <property type="entry name" value="MrpA_C/MbhD"/>
</dbReference>
<feature type="transmembrane region" description="Helical" evidence="10">
    <location>
        <begin position="296"/>
        <end position="316"/>
    </location>
</feature>
<evidence type="ECO:0000256" key="4">
    <source>
        <dbReference type="ARBA" id="ARBA00022475"/>
    </source>
</evidence>
<feature type="transmembrane region" description="Helical" evidence="10">
    <location>
        <begin position="514"/>
        <end position="532"/>
    </location>
</feature>
<evidence type="ECO:0000256" key="2">
    <source>
        <dbReference type="ARBA" id="ARBA00022448"/>
    </source>
</evidence>
<dbReference type="InterPro" id="IPR007182">
    <property type="entry name" value="MnhB"/>
</dbReference>
<feature type="transmembrane region" description="Helical" evidence="10">
    <location>
        <begin position="29"/>
        <end position="46"/>
    </location>
</feature>
<dbReference type="Pfam" id="PF04039">
    <property type="entry name" value="MnhB"/>
    <property type="match status" value="1"/>
</dbReference>
<feature type="transmembrane region" description="Helical" evidence="10">
    <location>
        <begin position="204"/>
        <end position="228"/>
    </location>
</feature>
<accession>A0A432VVZ3</accession>
<dbReference type="EMBL" id="PIPI01000002">
    <property type="protein sequence ID" value="RUO20664.1"/>
    <property type="molecule type" value="Genomic_DNA"/>
</dbReference>
<gene>
    <name evidence="16" type="ORF">CWE06_04975</name>
</gene>
<feature type="transmembrane region" description="Helical" evidence="10">
    <location>
        <begin position="160"/>
        <end position="184"/>
    </location>
</feature>
<dbReference type="Pfam" id="PF00662">
    <property type="entry name" value="Proton_antipo_N"/>
    <property type="match status" value="1"/>
</dbReference>
<dbReference type="Pfam" id="PF20501">
    <property type="entry name" value="MbhE"/>
    <property type="match status" value="1"/>
</dbReference>
<feature type="transmembrane region" description="Helical" evidence="10">
    <location>
        <begin position="268"/>
        <end position="289"/>
    </location>
</feature>
<protein>
    <submittedName>
        <fullName evidence="16">Monovalent cation/H+ antiporter subunit A</fullName>
    </submittedName>
</protein>
<keyword evidence="7" id="KW-0406">Ion transport</keyword>
<keyword evidence="17" id="KW-1185">Reference proteome</keyword>
<dbReference type="Proteomes" id="UP000288212">
    <property type="component" value="Unassembled WGS sequence"/>
</dbReference>
<keyword evidence="5 9" id="KW-0812">Transmembrane</keyword>
<feature type="transmembrane region" description="Helical" evidence="10">
    <location>
        <begin position="758"/>
        <end position="777"/>
    </location>
</feature>
<evidence type="ECO:0000259" key="12">
    <source>
        <dbReference type="Pfam" id="PF00662"/>
    </source>
</evidence>
<feature type="transmembrane region" description="Helical" evidence="10">
    <location>
        <begin position="863"/>
        <end position="881"/>
    </location>
</feature>
<dbReference type="Pfam" id="PF00361">
    <property type="entry name" value="Proton_antipo_M"/>
    <property type="match status" value="1"/>
</dbReference>
<dbReference type="InterPro" id="IPR001516">
    <property type="entry name" value="Proton_antipo_N"/>
</dbReference>
<evidence type="ECO:0000256" key="10">
    <source>
        <dbReference type="SAM" id="Phobius"/>
    </source>
</evidence>
<feature type="transmembrane region" description="Helical" evidence="10">
    <location>
        <begin position="609"/>
        <end position="630"/>
    </location>
</feature>
<evidence type="ECO:0000259" key="14">
    <source>
        <dbReference type="Pfam" id="PF13244"/>
    </source>
</evidence>
<feature type="domain" description="MrpA C-terminal/MbhE" evidence="15">
    <location>
        <begin position="694"/>
        <end position="776"/>
    </location>
</feature>
<evidence type="ECO:0000259" key="13">
    <source>
        <dbReference type="Pfam" id="PF04039"/>
    </source>
</evidence>
<sequence length="942" mass="102338">MLLLILLLPLLFLPGPLLLRHAPRWAVGLASLPPLIAFILLLQLLPTVMQGQVLLYQFDWIPELGLSVALRLDALSALFALLITGIGVTVMYYAHHYFAGKPEAARFYTLILAFMAAMLGIVLAENLILMLIFWELTSLISFLLIGFYGNKQISRRGARLSLFITGGGGLALLGGIILIGQVVGSYQLTDILAARELIQNDSRFPWILGLILLGAFTKSAQFPFHLWLPHAMSAPTPVSAYLHSATMVKAGIFLLIRLFPVFSGHEAWFYWVAGIGVVTLLVGSFVAIFMHDMKGLLAYSTISHLGLITLLIGFGTHGALTVALFHLVNHALFKAPLFMMAGVVDKAAGTRDLRQVNGMAKHFPLLMILSFIPTAAMAGLPYLNGYFSKKLFIVESLNGPHSGMIATLIPILAILGAAFSVGYALRLFHNTFFNGKPVDLPNWPPKKPSNWTYAPLVFFAAACVILGLWPELMLHGLIAAAANAANVSSDLLIPATSAPHIVSYDLSVIQDHPWLSLISAVTFLGGLAMYSARKTLFAWHAKLPNLNAKDHFEKLMQTLIGWSQNAVHMVENGSLQRYVLYLLVTALVFTGWPLIGLDVWRGNRELMPIDAMTAGGIVLLAAMALAVSFLHHQRITALLFTGATGLFITIGFARFSAPDLALTQFSVEVMAIMIMMLALSFLPQTSPHESSRFRWSRDVIIASIAGIGVALLSFAVMTRPQSSISDYFLANSVSGGGGTNVVNVILVDFRGFDTLGEITVLAIAALAVFALTRNLRLKDRPNHQQNEYWNGFAESHPLFLRVLARPILPMALLVSAYIFLRGHNLPGGGFIAGLITAAALSLQYVACGIRWAHVRMLTQFRPLVGAGLLIAGTTGVGSLVFGKPFLTSWFGHFELPFIGEFELATALLFDLGVYVTVVGATLLILANMGRLMTIHGPGKEIG</sequence>
<feature type="transmembrane region" description="Helical" evidence="10">
    <location>
        <begin position="637"/>
        <end position="655"/>
    </location>
</feature>
<keyword evidence="2" id="KW-0813">Transport</keyword>
<feature type="transmembrane region" description="Helical" evidence="10">
    <location>
        <begin position="830"/>
        <end position="851"/>
    </location>
</feature>
<evidence type="ECO:0000256" key="8">
    <source>
        <dbReference type="ARBA" id="ARBA00023136"/>
    </source>
</evidence>
<dbReference type="PANTHER" id="PTHR43373">
    <property type="entry name" value="NA(+)/H(+) ANTIPORTER SUBUNIT"/>
    <property type="match status" value="1"/>
</dbReference>
<keyword evidence="6 10" id="KW-1133">Transmembrane helix</keyword>
<feature type="transmembrane region" description="Helical" evidence="10">
    <location>
        <begin position="365"/>
        <end position="383"/>
    </location>
</feature>
<dbReference type="InterPro" id="IPR001750">
    <property type="entry name" value="ND/Mrp_TM"/>
</dbReference>